<keyword evidence="2" id="KW-0548">Nucleotidyltransferase</keyword>
<evidence type="ECO:0000313" key="4">
    <source>
        <dbReference type="Proteomes" id="UP000078572"/>
    </source>
</evidence>
<dbReference type="EMBL" id="CP016022">
    <property type="protein sequence ID" value="ANJ71824.1"/>
    <property type="molecule type" value="Genomic_DNA"/>
</dbReference>
<evidence type="ECO:0000313" key="3">
    <source>
        <dbReference type="EMBL" id="ANJ71824.1"/>
    </source>
</evidence>
<sequence>MKSNLILHGCVHGRFQPPHLEHLEYIQAALTQVDHLYIGIAQPDAPHLDECADDPHRSLAPDNPLTYVERCEAIEKMLTSVGVHREKYSFTKFPIDRPAELPNYVPTSVVCFTTIRDEWNHRKIEKLKAQGYTVQVLWDKSDEQGISGTEIRKQIRASDDSWQEKVHPAVVGYLNSAYLIDRIKLG</sequence>
<evidence type="ECO:0000256" key="1">
    <source>
        <dbReference type="ARBA" id="ARBA00022679"/>
    </source>
</evidence>
<evidence type="ECO:0000256" key="2">
    <source>
        <dbReference type="ARBA" id="ARBA00022695"/>
    </source>
</evidence>
<dbReference type="GeneID" id="61525327"/>
<dbReference type="PANTHER" id="PTHR21342:SF0">
    <property type="entry name" value="BIFUNCTIONAL NMN ADENYLYLTRANSFERASE_NUDIX HYDROLASE"/>
    <property type="match status" value="1"/>
</dbReference>
<protein>
    <submittedName>
        <fullName evidence="3">Uncharacterized protein</fullName>
    </submittedName>
</protein>
<organism evidence="3 4">
    <name type="scientific">Ralstonia insidiosa</name>
    <dbReference type="NCBI Taxonomy" id="190721"/>
    <lineage>
        <taxon>Bacteria</taxon>
        <taxon>Pseudomonadati</taxon>
        <taxon>Pseudomonadota</taxon>
        <taxon>Betaproteobacteria</taxon>
        <taxon>Burkholderiales</taxon>
        <taxon>Burkholderiaceae</taxon>
        <taxon>Ralstonia</taxon>
    </lineage>
</organism>
<dbReference type="GO" id="GO:0016779">
    <property type="term" value="F:nucleotidyltransferase activity"/>
    <property type="evidence" value="ECO:0007669"/>
    <property type="project" value="UniProtKB-KW"/>
</dbReference>
<dbReference type="RefSeq" id="WP_064802401.1">
    <property type="nucleotide sequence ID" value="NZ_CP016022.1"/>
</dbReference>
<dbReference type="Proteomes" id="UP000078572">
    <property type="component" value="Chromosome 1"/>
</dbReference>
<dbReference type="OrthoDB" id="542521at2"/>
<name>A0A191ZUQ2_9RALS</name>
<dbReference type="InterPro" id="IPR014729">
    <property type="entry name" value="Rossmann-like_a/b/a_fold"/>
</dbReference>
<reference evidence="4" key="1">
    <citation type="submission" date="2016-06" db="EMBL/GenBank/DDBJ databases">
        <authorList>
            <person name="Xu Y."/>
            <person name="Nagy A."/>
            <person name="Yan X."/>
            <person name="Kim S.W."/>
            <person name="Haley B."/>
            <person name="Liu N.T."/>
            <person name="Nou X."/>
        </authorList>
    </citation>
    <scope>NUCLEOTIDE SEQUENCE [LARGE SCALE GENOMIC DNA]</scope>
    <source>
        <strain evidence="4">ATCC 49129</strain>
    </source>
</reference>
<dbReference type="AlphaFoldDB" id="A0A191ZUQ2"/>
<dbReference type="Gene3D" id="3.40.50.620">
    <property type="entry name" value="HUPs"/>
    <property type="match status" value="1"/>
</dbReference>
<keyword evidence="1" id="KW-0808">Transferase</keyword>
<keyword evidence="4" id="KW-1185">Reference proteome</keyword>
<accession>A0A191ZUQ2</accession>
<proteinExistence type="predicted"/>
<gene>
    <name evidence="3" type="ORF">A9Y76_04780</name>
</gene>
<dbReference type="InterPro" id="IPR004821">
    <property type="entry name" value="Cyt_trans-like"/>
</dbReference>
<dbReference type="SUPFAM" id="SSF52374">
    <property type="entry name" value="Nucleotidylyl transferase"/>
    <property type="match status" value="1"/>
</dbReference>
<dbReference type="PANTHER" id="PTHR21342">
    <property type="entry name" value="PHOSPHOPANTETHEINE ADENYLYLTRANSFERASE"/>
    <property type="match status" value="1"/>
</dbReference>
<dbReference type="Pfam" id="PF01467">
    <property type="entry name" value="CTP_transf_like"/>
    <property type="match status" value="1"/>
</dbReference>